<evidence type="ECO:0008006" key="4">
    <source>
        <dbReference type="Google" id="ProtNLM"/>
    </source>
</evidence>
<sequence>MTDLHALPADLPAPVDDGACAHLPGQRLPAAPLPGTDGRSHDLSALPGRTVVYVYPKTGRPDGAMPDDWDQIPGARGCTPQSCAFRDHHAELQAADARVFGLSVQPTPINRRLLNACTCLSHCFRMKREPGAAPWASPPSRPAAKPCCAA</sequence>
<protein>
    <recommendedName>
        <fullName evidence="4">Peroxiredoxin</fullName>
    </recommendedName>
</protein>
<dbReference type="RefSeq" id="WP_380058326.1">
    <property type="nucleotide sequence ID" value="NZ_JBHSWB010000001.1"/>
</dbReference>
<accession>A0ABW1ZKL7</accession>
<evidence type="ECO:0000313" key="3">
    <source>
        <dbReference type="Proteomes" id="UP001596317"/>
    </source>
</evidence>
<name>A0ABW1ZKL7_9DEIO</name>
<dbReference type="SUPFAM" id="SSF52833">
    <property type="entry name" value="Thioredoxin-like"/>
    <property type="match status" value="1"/>
</dbReference>
<gene>
    <name evidence="2" type="ORF">ACFP90_14805</name>
</gene>
<feature type="region of interest" description="Disordered" evidence="1">
    <location>
        <begin position="131"/>
        <end position="150"/>
    </location>
</feature>
<proteinExistence type="predicted"/>
<evidence type="ECO:0000256" key="1">
    <source>
        <dbReference type="SAM" id="MobiDB-lite"/>
    </source>
</evidence>
<comment type="caution">
    <text evidence="2">The sequence shown here is derived from an EMBL/GenBank/DDBJ whole genome shotgun (WGS) entry which is preliminary data.</text>
</comment>
<organism evidence="2 3">
    <name type="scientific">Deinococcus multiflagellatus</name>
    <dbReference type="NCBI Taxonomy" id="1656887"/>
    <lineage>
        <taxon>Bacteria</taxon>
        <taxon>Thermotogati</taxon>
        <taxon>Deinococcota</taxon>
        <taxon>Deinococci</taxon>
        <taxon>Deinococcales</taxon>
        <taxon>Deinococcaceae</taxon>
        <taxon>Deinococcus</taxon>
    </lineage>
</organism>
<keyword evidence="3" id="KW-1185">Reference proteome</keyword>
<dbReference type="EMBL" id="JBHSWB010000001">
    <property type="protein sequence ID" value="MFC6661470.1"/>
    <property type="molecule type" value="Genomic_DNA"/>
</dbReference>
<dbReference type="InterPro" id="IPR036249">
    <property type="entry name" value="Thioredoxin-like_sf"/>
</dbReference>
<evidence type="ECO:0000313" key="2">
    <source>
        <dbReference type="EMBL" id="MFC6661470.1"/>
    </source>
</evidence>
<dbReference type="Gene3D" id="3.40.30.10">
    <property type="entry name" value="Glutaredoxin"/>
    <property type="match status" value="1"/>
</dbReference>
<dbReference type="Proteomes" id="UP001596317">
    <property type="component" value="Unassembled WGS sequence"/>
</dbReference>
<reference evidence="3" key="1">
    <citation type="journal article" date="2019" name="Int. J. Syst. Evol. Microbiol.">
        <title>The Global Catalogue of Microorganisms (GCM) 10K type strain sequencing project: providing services to taxonomists for standard genome sequencing and annotation.</title>
        <authorList>
            <consortium name="The Broad Institute Genomics Platform"/>
            <consortium name="The Broad Institute Genome Sequencing Center for Infectious Disease"/>
            <person name="Wu L."/>
            <person name="Ma J."/>
        </authorList>
    </citation>
    <scope>NUCLEOTIDE SEQUENCE [LARGE SCALE GENOMIC DNA]</scope>
    <source>
        <strain evidence="3">CCUG 63830</strain>
    </source>
</reference>